<dbReference type="Proteomes" id="UP001612741">
    <property type="component" value="Unassembled WGS sequence"/>
</dbReference>
<organism evidence="2 3">
    <name type="scientific">Nonomuraea typhae</name>
    <dbReference type="NCBI Taxonomy" id="2603600"/>
    <lineage>
        <taxon>Bacteria</taxon>
        <taxon>Bacillati</taxon>
        <taxon>Actinomycetota</taxon>
        <taxon>Actinomycetes</taxon>
        <taxon>Streptosporangiales</taxon>
        <taxon>Streptosporangiaceae</taxon>
        <taxon>Nonomuraea</taxon>
    </lineage>
</organism>
<name>A0ABW7YQ54_9ACTN</name>
<feature type="transmembrane region" description="Helical" evidence="1">
    <location>
        <begin position="80"/>
        <end position="101"/>
    </location>
</feature>
<keyword evidence="1" id="KW-0472">Membrane</keyword>
<feature type="transmembrane region" description="Helical" evidence="1">
    <location>
        <begin position="183"/>
        <end position="203"/>
    </location>
</feature>
<keyword evidence="1" id="KW-0812">Transmembrane</keyword>
<keyword evidence="1" id="KW-1133">Transmembrane helix</keyword>
<evidence type="ECO:0000256" key="1">
    <source>
        <dbReference type="SAM" id="Phobius"/>
    </source>
</evidence>
<keyword evidence="3" id="KW-1185">Reference proteome</keyword>
<protein>
    <recommendedName>
        <fullName evidence="4">DUF4386 domain-containing protein</fullName>
    </recommendedName>
</protein>
<evidence type="ECO:0000313" key="2">
    <source>
        <dbReference type="EMBL" id="MFI6497735.1"/>
    </source>
</evidence>
<comment type="caution">
    <text evidence="2">The sequence shown here is derived from an EMBL/GenBank/DDBJ whole genome shotgun (WGS) entry which is preliminary data.</text>
</comment>
<feature type="transmembrane region" description="Helical" evidence="1">
    <location>
        <begin position="121"/>
        <end position="146"/>
    </location>
</feature>
<accession>A0ABW7YQ54</accession>
<gene>
    <name evidence="2" type="ORF">ACIBG2_10135</name>
</gene>
<dbReference type="EMBL" id="JBITGY010000002">
    <property type="protein sequence ID" value="MFI6497735.1"/>
    <property type="molecule type" value="Genomic_DNA"/>
</dbReference>
<feature type="transmembrane region" description="Helical" evidence="1">
    <location>
        <begin position="7"/>
        <end position="28"/>
    </location>
</feature>
<feature type="transmembrane region" description="Helical" evidence="1">
    <location>
        <begin position="48"/>
        <end position="68"/>
    </location>
</feature>
<feature type="transmembrane region" description="Helical" evidence="1">
    <location>
        <begin position="153"/>
        <end position="171"/>
    </location>
</feature>
<sequence>MRWTLIFAVLAANIAFIGLGITFDYPGILTEPPAEILAAFAATQAGTTAWFLLLAAGAAALIPAAVLLARRLPDGSAATLSAHVGVLAGAVQVAGLMRWPYAVPKLVEAPDAATLFTTLHSYLGVGIGETLGYLLTAAWTALVLSALPRAPRWFTLLGAASAVAIASGVLGPLGVPGVDTANFIGYLAWSAWTICLAVLAGRLPARVDH</sequence>
<reference evidence="2 3" key="1">
    <citation type="submission" date="2024-10" db="EMBL/GenBank/DDBJ databases">
        <title>The Natural Products Discovery Center: Release of the First 8490 Sequenced Strains for Exploring Actinobacteria Biosynthetic Diversity.</title>
        <authorList>
            <person name="Kalkreuter E."/>
            <person name="Kautsar S.A."/>
            <person name="Yang D."/>
            <person name="Bader C.D."/>
            <person name="Teijaro C.N."/>
            <person name="Fluegel L."/>
            <person name="Davis C.M."/>
            <person name="Simpson J.R."/>
            <person name="Lauterbach L."/>
            <person name="Steele A.D."/>
            <person name="Gui C."/>
            <person name="Meng S."/>
            <person name="Li G."/>
            <person name="Viehrig K."/>
            <person name="Ye F."/>
            <person name="Su P."/>
            <person name="Kiefer A.F."/>
            <person name="Nichols A."/>
            <person name="Cepeda A.J."/>
            <person name="Yan W."/>
            <person name="Fan B."/>
            <person name="Jiang Y."/>
            <person name="Adhikari A."/>
            <person name="Zheng C.-J."/>
            <person name="Schuster L."/>
            <person name="Cowan T.M."/>
            <person name="Smanski M.J."/>
            <person name="Chevrette M.G."/>
            <person name="De Carvalho L.P.S."/>
            <person name="Shen B."/>
        </authorList>
    </citation>
    <scope>NUCLEOTIDE SEQUENCE [LARGE SCALE GENOMIC DNA]</scope>
    <source>
        <strain evidence="2 3">NPDC050545</strain>
    </source>
</reference>
<evidence type="ECO:0000313" key="3">
    <source>
        <dbReference type="Proteomes" id="UP001612741"/>
    </source>
</evidence>
<dbReference type="RefSeq" id="WP_397080776.1">
    <property type="nucleotide sequence ID" value="NZ_JBITGY010000002.1"/>
</dbReference>
<proteinExistence type="predicted"/>
<evidence type="ECO:0008006" key="4">
    <source>
        <dbReference type="Google" id="ProtNLM"/>
    </source>
</evidence>